<evidence type="ECO:0000313" key="2">
    <source>
        <dbReference type="Proteomes" id="UP000199529"/>
    </source>
</evidence>
<dbReference type="AlphaFoldDB" id="A0A1H3S5I6"/>
<keyword evidence="2" id="KW-1185">Reference proteome</keyword>
<name>A0A1H3S5I6_9PSEU</name>
<dbReference type="STRING" id="418495.SAMN05216215_106032"/>
<sequence length="35" mass="3778">MPNGAPFHSGFSYRAARSRHSGVFEPNTPPTEGFA</sequence>
<proteinExistence type="predicted"/>
<protein>
    <submittedName>
        <fullName evidence="1">Uncharacterized protein</fullName>
    </submittedName>
</protein>
<accession>A0A1H3S5I6</accession>
<dbReference type="EMBL" id="FNOK01000060">
    <property type="protein sequence ID" value="SDZ32845.1"/>
    <property type="molecule type" value="Genomic_DNA"/>
</dbReference>
<evidence type="ECO:0000313" key="1">
    <source>
        <dbReference type="EMBL" id="SDZ32845.1"/>
    </source>
</evidence>
<reference evidence="2" key="1">
    <citation type="submission" date="2016-10" db="EMBL/GenBank/DDBJ databases">
        <authorList>
            <person name="Varghese N."/>
            <person name="Submissions S."/>
        </authorList>
    </citation>
    <scope>NUCLEOTIDE SEQUENCE [LARGE SCALE GENOMIC DNA]</scope>
    <source>
        <strain evidence="2">CGMCC 4.3530</strain>
    </source>
</reference>
<dbReference type="Proteomes" id="UP000199529">
    <property type="component" value="Unassembled WGS sequence"/>
</dbReference>
<gene>
    <name evidence="1" type="ORF">SAMN05216215_106032</name>
</gene>
<organism evidence="1 2">
    <name type="scientific">Saccharopolyspora shandongensis</name>
    <dbReference type="NCBI Taxonomy" id="418495"/>
    <lineage>
        <taxon>Bacteria</taxon>
        <taxon>Bacillati</taxon>
        <taxon>Actinomycetota</taxon>
        <taxon>Actinomycetes</taxon>
        <taxon>Pseudonocardiales</taxon>
        <taxon>Pseudonocardiaceae</taxon>
        <taxon>Saccharopolyspora</taxon>
    </lineage>
</organism>